<dbReference type="Gene3D" id="1.10.10.1420">
    <property type="entry name" value="DNA replication factor Cdt1, C-terminal WH domain"/>
    <property type="match status" value="1"/>
</dbReference>
<dbReference type="InterPro" id="IPR038090">
    <property type="entry name" value="Cdt1_C_WH_dom_sf"/>
</dbReference>
<dbReference type="InterPro" id="IPR017452">
    <property type="entry name" value="GPCR_Rhodpsn_7TM"/>
</dbReference>
<keyword evidence="12" id="KW-0131">Cell cycle</keyword>
<feature type="compositionally biased region" description="Basic residues" evidence="15">
    <location>
        <begin position="547"/>
        <end position="560"/>
    </location>
</feature>
<dbReference type="InterPro" id="IPR000276">
    <property type="entry name" value="GPCR_Rhodpsn"/>
</dbReference>
<feature type="domain" description="USP" evidence="18">
    <location>
        <begin position="1325"/>
        <end position="2213"/>
    </location>
</feature>
<dbReference type="GO" id="GO:0004930">
    <property type="term" value="F:G protein-coupled receptor activity"/>
    <property type="evidence" value="ECO:0007669"/>
    <property type="project" value="UniProtKB-KW"/>
</dbReference>
<keyword evidence="5 13" id="KW-0479">Metal-binding</keyword>
<evidence type="ECO:0000256" key="14">
    <source>
        <dbReference type="RuleBase" id="RU000688"/>
    </source>
</evidence>
<evidence type="ECO:0000256" key="15">
    <source>
        <dbReference type="SAM" id="MobiDB-lite"/>
    </source>
</evidence>
<dbReference type="CDD" id="cd08767">
    <property type="entry name" value="Cdt1_c"/>
    <property type="match status" value="1"/>
</dbReference>
<feature type="transmembrane region" description="Helical" evidence="16">
    <location>
        <begin position="166"/>
        <end position="190"/>
    </location>
</feature>
<name>A0ABD2CF97_VESMC</name>
<dbReference type="GO" id="GO:0016020">
    <property type="term" value="C:membrane"/>
    <property type="evidence" value="ECO:0007669"/>
    <property type="project" value="UniProtKB-SubCell"/>
</dbReference>
<feature type="transmembrane region" description="Helical" evidence="16">
    <location>
        <begin position="263"/>
        <end position="291"/>
    </location>
</feature>
<reference evidence="20 21" key="1">
    <citation type="journal article" date="2024" name="Ann. Entomol. Soc. Am.">
        <title>Genomic analyses of the southern and eastern yellowjacket wasps (Hymenoptera: Vespidae) reveal evolutionary signatures of social life.</title>
        <authorList>
            <person name="Catto M.A."/>
            <person name="Caine P.B."/>
            <person name="Orr S.E."/>
            <person name="Hunt B.G."/>
            <person name="Goodisman M.A.D."/>
        </authorList>
    </citation>
    <scope>NUCLEOTIDE SEQUENCE [LARGE SCALE GENOMIC DNA]</scope>
    <source>
        <strain evidence="20">232</strain>
        <tissue evidence="20">Head and thorax</tissue>
    </source>
</reference>
<dbReference type="CDD" id="cd02257">
    <property type="entry name" value="Peptidase_C19"/>
    <property type="match status" value="1"/>
</dbReference>
<keyword evidence="11 14" id="KW-0807">Transducer</keyword>
<dbReference type="PROSITE" id="PS00237">
    <property type="entry name" value="G_PROTEIN_RECEP_F1_1"/>
    <property type="match status" value="1"/>
</dbReference>
<evidence type="ECO:0000313" key="20">
    <source>
        <dbReference type="EMBL" id="KAL2743747.1"/>
    </source>
</evidence>
<keyword evidence="5 13" id="KW-0863">Zinc-finger</keyword>
<dbReference type="GO" id="GO:0008270">
    <property type="term" value="F:zinc ion binding"/>
    <property type="evidence" value="ECO:0007669"/>
    <property type="project" value="UniProtKB-KW"/>
</dbReference>
<feature type="transmembrane region" description="Helical" evidence="16">
    <location>
        <begin position="124"/>
        <end position="145"/>
    </location>
</feature>
<evidence type="ECO:0000256" key="11">
    <source>
        <dbReference type="ARBA" id="ARBA00023224"/>
    </source>
</evidence>
<evidence type="ECO:0000256" key="12">
    <source>
        <dbReference type="ARBA" id="ARBA00023306"/>
    </source>
</evidence>
<dbReference type="InterPro" id="IPR013083">
    <property type="entry name" value="Znf_RING/FYVE/PHD"/>
</dbReference>
<gene>
    <name evidence="20" type="ORF">V1477_008005</name>
</gene>
<dbReference type="SUPFAM" id="SSF54001">
    <property type="entry name" value="Cysteine proteinases"/>
    <property type="match status" value="1"/>
</dbReference>
<feature type="region of interest" description="Disordered" evidence="15">
    <location>
        <begin position="1507"/>
        <end position="1538"/>
    </location>
</feature>
<evidence type="ECO:0000256" key="5">
    <source>
        <dbReference type="ARBA" id="ARBA00022771"/>
    </source>
</evidence>
<feature type="compositionally biased region" description="Acidic residues" evidence="15">
    <location>
        <begin position="1522"/>
        <end position="1534"/>
    </location>
</feature>
<dbReference type="InterPro" id="IPR038765">
    <property type="entry name" value="Papain-like_cys_pep_sf"/>
</dbReference>
<evidence type="ECO:0000256" key="7">
    <source>
        <dbReference type="ARBA" id="ARBA00022989"/>
    </source>
</evidence>
<dbReference type="InterPro" id="IPR018200">
    <property type="entry name" value="USP_CS"/>
</dbReference>
<feature type="compositionally biased region" description="Polar residues" evidence="15">
    <location>
        <begin position="1511"/>
        <end position="1521"/>
    </location>
</feature>
<evidence type="ECO:0000256" key="10">
    <source>
        <dbReference type="ARBA" id="ARBA00023170"/>
    </source>
</evidence>
<sequence length="2222" mass="249789">MLSTMSSVALELNSSFYTTVIRSGALDGFSVSVIEPKNATSTLYMLPMYIRTTSMIICIIVMALGIIGNLMVPLVVLRGKDMRNSTNIFLVNLSVADLFVLLICTPTVLVEVNSGPQVWPLGKAVPFVELTVAHASVLTILAISFERYYAICEPLRAGYVCTKARATFLCFLAWVAAALCTSPILLMVTYELEEIDDTFIPTCYTSANATWMNVFVLTTIIVFFVVPLLILMVLYTVIALHLMANPAISRGPANNLLKYRKQVVLMLGTVVLCFFLCLLPFRALTLWIIVVPQEMIINLGIEGYYSLLYFCRVMLYLNSAINPILYNLMSTKFREGFLRLCGLGPARKRKKKTSDRTGTYTTGSTNCSSSNHSDFWRRHSSNKSCNVKVPSNTCTTVSMEKQINIPLLTAVVAGNIPSVTAYFNSCKSKVLLLDQEHVKINKESELQTKVQTFQSSKLLSEKQEETMVPSPKVSLVQETSNVNNSTPKVNSTTCHNQIDSKFSAQKTSKVITRSRAAQAHKLSQAGQIDIRESFLKNNNDANAKKILFKKKGSLSPKKKQPTTPKKNIPEKKQTTINEKNEPTNVEFTTPKKITNRDDSIKKNLDLNEIKNRINKSSRLAELKASIDRIKKCDQRLNEFQKQNDCNKPQIQKFEQIQLEIPISPQKNFKSPNKGLMSPIKSNMLAQTSPQRRLLFEPKESTSPVKSKPDKTPAYQKYLSIAESGTPGLPLPYNYRFLAEIFRSTDTVSAMLFNRKELITFKKLKPAVQELLRRNFTLDHLAQIKTIYPDAYIFHQEKIRSFGSTSKQDKYELVLTPTVQVKNLSNEPNEDNVLQAATDVSMNPGILLERRRKFYNILLDKVKIEHEQFLLKLEEPIVIPKEKIVRWHPEFDIESCKPIEQSVLPQPPDVEKATSAKHVLEKAKLLFNCNTRMEKALQRLAEAKMTSKSESSSNISSSNESTNDAMRNTNTTVDTLPITSTVEKNYLATAFKGIPKALLEKVRAKQAAKALEMMTRTPDLDKEATLYSRLPELAKILRSIFVAEKKGVLPLEHVLTKLDNSFRTKLTAAELNEHVRRLCKLLPTWTSIHTVRKIDYLKLARDVDMNKIIKMLEIVANDKLYEGVHSIAITVTIRAEELRFERNESVHFQTLGVRISNLMCIHQVKYFQSCSTRMESQLSSSKLENVSMIGSSEIFHLPEVPEISEVLESTGLSPLTSSLDQTLTLQAENMTIEEELTEASSPASDCAIPLPPPPELNDFRDVDFRDSNTDSNVESGALVQYGPFFPPSGTPALNNLFAETGDVQDDSIIGPLPAHTEIVVLSAGVCGLRNLGNTCFMAAGLQCLTATPPVLHHFLNLEEKGEKLPPPGSLMAHFSGLLCKMWSGKYSVLKPTEFKQTLGVYHSQFKDYRQHDCQEFLALLLDSLHEQMNTAKSSKNCHVPVTTSTAKSSFNLIENSNGKNVSSATATRNSNCTSDFLEPYNCLAPLDSPNSPNITMAGSLRDFNSPVCELDSTANSPRNSPLNDDDDEETLDSDEMMGTKTGSFIHNEVNEGSSDTCSLMLNTWNKLYKNASELHGLYDIHKEAKTSNANFLVTQQECNNEIHYDSQKFPKENVRRMPLDNSNLMENHDFDNKSVSIKRIKEVNIQKSNCEVDCVSSCSDLEYDRDLEKCNVKRMRLDDQEKNLKRDGLSGTMQCLHALQTGENGSVIPQDELEADKHWAKHLRCNNSIIVDTFQGQFKSTVICAVCKHVSVTYEPFMYLSVPLPRAMEKQLTVTYVPAYGARPIRCVVSLNKQSRVGKLKEELLHTLEKDTISLSNIALAEVLENHIAKILDDNTLLRHVNDTNRSIYAFELTDPPDACTTVSDSGGDRLTEAESCQRSTVVNEAIHCTICLDDSNSDLKKHGENNCTFIICDACIESYSKVDSHTCPVCKTYITAFTKVDHTGRPRPVVRILNVPLVLRHDTTYEASNNLKSTNLFGHPYLIRLPSRVNAKDLYDVVKKNVPQEGHYTVHFVDGQGHHCSRCLYNNPCKGCNVPESGIVTLQNGDNLAVRYTEHVPKIACPIDHASITKQHDPLSLYECLQAFSQSETLDEHNPWFCPKCERNQCATKTLTVHRYPKFLIVYLKRFVFYECTSLKLDDKVTFPLINLSVGRHLYDLYACVCHFGGVSAGHYTAYAKNPHTDVWYYYNDEVTSKQIPQEEDFSNAYILFYSRQGVNLKSCNL</sequence>
<dbReference type="Pfam" id="PF00443">
    <property type="entry name" value="UCH"/>
    <property type="match status" value="1"/>
</dbReference>
<comment type="subcellular location">
    <subcellularLocation>
        <location evidence="1">Membrane</location>
        <topology evidence="1">Multi-pass membrane protein</topology>
    </subcellularLocation>
</comment>
<comment type="similarity">
    <text evidence="3 14">Belongs to the G-protein coupled receptor 1 family.</text>
</comment>
<feature type="domain" description="RING-type" evidence="17">
    <location>
        <begin position="1888"/>
        <end position="1931"/>
    </location>
</feature>
<comment type="similarity">
    <text evidence="2">Belongs to the Cdt1 family.</text>
</comment>
<dbReference type="SUPFAM" id="SSF81321">
    <property type="entry name" value="Family A G protein-coupled receptor-like"/>
    <property type="match status" value="1"/>
</dbReference>
<dbReference type="PROSITE" id="PS50262">
    <property type="entry name" value="G_PROTEIN_RECEP_F1_2"/>
    <property type="match status" value="1"/>
</dbReference>
<dbReference type="PROSITE" id="PS00972">
    <property type="entry name" value="USP_1"/>
    <property type="match status" value="1"/>
</dbReference>
<keyword evidence="4 14" id="KW-0812">Transmembrane</keyword>
<dbReference type="Pfam" id="PF00001">
    <property type="entry name" value="7tm_1"/>
    <property type="match status" value="1"/>
</dbReference>
<keyword evidence="8 14" id="KW-0297">G-protein coupled receptor</keyword>
<dbReference type="PROSITE" id="PS50089">
    <property type="entry name" value="ZF_RING_2"/>
    <property type="match status" value="1"/>
</dbReference>
<dbReference type="Gene3D" id="3.90.70.10">
    <property type="entry name" value="Cysteine proteinases"/>
    <property type="match status" value="3"/>
</dbReference>
<dbReference type="SMART" id="SM01075">
    <property type="entry name" value="CDT1"/>
    <property type="match status" value="1"/>
</dbReference>
<dbReference type="SUPFAM" id="SSF46785">
    <property type="entry name" value="Winged helix' DNA-binding domain"/>
    <property type="match status" value="1"/>
</dbReference>
<feature type="transmembrane region" description="Helical" evidence="16">
    <location>
        <begin position="89"/>
        <end position="112"/>
    </location>
</feature>
<evidence type="ECO:0000256" key="2">
    <source>
        <dbReference type="ARBA" id="ARBA00008356"/>
    </source>
</evidence>
<evidence type="ECO:0000256" key="4">
    <source>
        <dbReference type="ARBA" id="ARBA00022692"/>
    </source>
</evidence>
<dbReference type="InterPro" id="IPR001841">
    <property type="entry name" value="Znf_RING"/>
</dbReference>
<feature type="region of interest" description="Disordered" evidence="15">
    <location>
        <begin position="547"/>
        <end position="594"/>
    </location>
</feature>
<proteinExistence type="inferred from homology"/>
<keyword evidence="9 16" id="KW-0472">Membrane</keyword>
<feature type="transmembrane region" description="Helical" evidence="16">
    <location>
        <begin position="210"/>
        <end position="242"/>
    </location>
</feature>
<keyword evidence="7 16" id="KW-1133">Transmembrane helix</keyword>
<protein>
    <submittedName>
        <fullName evidence="20">Uncharacterized protein</fullName>
    </submittedName>
</protein>
<accession>A0ABD2CF97</accession>
<dbReference type="Pfam" id="PF16679">
    <property type="entry name" value="CDT1_C"/>
    <property type="match status" value="1"/>
</dbReference>
<dbReference type="PRINTS" id="PR00237">
    <property type="entry name" value="GPCRRHODOPSN"/>
</dbReference>
<evidence type="ECO:0000256" key="9">
    <source>
        <dbReference type="ARBA" id="ARBA00023136"/>
    </source>
</evidence>
<dbReference type="PROSITE" id="PS50235">
    <property type="entry name" value="USP_3"/>
    <property type="match status" value="1"/>
</dbReference>
<dbReference type="CDD" id="cd14997">
    <property type="entry name" value="7tmA_ETH-R"/>
    <property type="match status" value="1"/>
</dbReference>
<dbReference type="InterPro" id="IPR001394">
    <property type="entry name" value="Peptidase_C19_UCH"/>
</dbReference>
<dbReference type="Proteomes" id="UP001607303">
    <property type="component" value="Unassembled WGS sequence"/>
</dbReference>
<evidence type="ECO:0000256" key="1">
    <source>
        <dbReference type="ARBA" id="ARBA00004141"/>
    </source>
</evidence>
<dbReference type="InterPro" id="IPR014939">
    <property type="entry name" value="CDT1_Gemini-bd-like"/>
</dbReference>
<dbReference type="Pfam" id="PF08839">
    <property type="entry name" value="CDT1"/>
    <property type="match status" value="1"/>
</dbReference>
<comment type="caution">
    <text evidence="20">The sequence shown here is derived from an EMBL/GenBank/DDBJ whole genome shotgun (WGS) entry which is preliminary data.</text>
</comment>
<keyword evidence="10 14" id="KW-0675">Receptor</keyword>
<dbReference type="PANTHER" id="PTHR24243:SF233">
    <property type="entry name" value="THYROTROPIN-RELEASING HORMONE RECEPTOR"/>
    <property type="match status" value="1"/>
</dbReference>
<dbReference type="EMBL" id="JAYRBN010000054">
    <property type="protein sequence ID" value="KAL2743747.1"/>
    <property type="molecule type" value="Genomic_DNA"/>
</dbReference>
<feature type="transmembrane region" description="Helical" evidence="16">
    <location>
        <begin position="54"/>
        <end position="77"/>
    </location>
</feature>
<keyword evidence="21" id="KW-1185">Reference proteome</keyword>
<dbReference type="InterPro" id="IPR032054">
    <property type="entry name" value="Cdt1_C"/>
</dbReference>
<dbReference type="CDD" id="cd02674">
    <property type="entry name" value="Peptidase_C19R"/>
    <property type="match status" value="1"/>
</dbReference>
<dbReference type="Gene3D" id="3.30.40.10">
    <property type="entry name" value="Zinc/RING finger domain, C3HC4 (zinc finger)"/>
    <property type="match status" value="1"/>
</dbReference>
<evidence type="ECO:0000256" key="16">
    <source>
        <dbReference type="SAM" id="Phobius"/>
    </source>
</evidence>
<feature type="region of interest" description="Disordered" evidence="15">
    <location>
        <begin position="940"/>
        <end position="967"/>
    </location>
</feature>
<evidence type="ECO:0000259" key="18">
    <source>
        <dbReference type="PROSITE" id="PS50235"/>
    </source>
</evidence>
<evidence type="ECO:0000259" key="17">
    <source>
        <dbReference type="PROSITE" id="PS50089"/>
    </source>
</evidence>
<dbReference type="CDD" id="cd08674">
    <property type="entry name" value="Cdt1_m"/>
    <property type="match status" value="1"/>
</dbReference>
<dbReference type="PANTHER" id="PTHR24243">
    <property type="entry name" value="G-PROTEIN COUPLED RECEPTOR"/>
    <property type="match status" value="1"/>
</dbReference>
<feature type="compositionally biased region" description="Basic and acidic residues" evidence="15">
    <location>
        <begin position="567"/>
        <end position="581"/>
    </location>
</feature>
<evidence type="ECO:0000259" key="19">
    <source>
        <dbReference type="PROSITE" id="PS50262"/>
    </source>
</evidence>
<dbReference type="Gene3D" id="1.20.1070.10">
    <property type="entry name" value="Rhodopsin 7-helix transmembrane proteins"/>
    <property type="match status" value="1"/>
</dbReference>
<evidence type="ECO:0000256" key="8">
    <source>
        <dbReference type="ARBA" id="ARBA00023040"/>
    </source>
</evidence>
<dbReference type="InterPro" id="IPR028889">
    <property type="entry name" value="USP"/>
</dbReference>
<organism evidence="20 21">
    <name type="scientific">Vespula maculifrons</name>
    <name type="common">Eastern yellow jacket</name>
    <name type="synonym">Wasp</name>
    <dbReference type="NCBI Taxonomy" id="7453"/>
    <lineage>
        <taxon>Eukaryota</taxon>
        <taxon>Metazoa</taxon>
        <taxon>Ecdysozoa</taxon>
        <taxon>Arthropoda</taxon>
        <taxon>Hexapoda</taxon>
        <taxon>Insecta</taxon>
        <taxon>Pterygota</taxon>
        <taxon>Neoptera</taxon>
        <taxon>Endopterygota</taxon>
        <taxon>Hymenoptera</taxon>
        <taxon>Apocrita</taxon>
        <taxon>Aculeata</taxon>
        <taxon>Vespoidea</taxon>
        <taxon>Vespidae</taxon>
        <taxon>Vespinae</taxon>
        <taxon>Vespula</taxon>
    </lineage>
</organism>
<evidence type="ECO:0000313" key="21">
    <source>
        <dbReference type="Proteomes" id="UP001607303"/>
    </source>
</evidence>
<feature type="compositionally biased region" description="Low complexity" evidence="15">
    <location>
        <begin position="947"/>
        <end position="960"/>
    </location>
</feature>
<dbReference type="InterPro" id="IPR036390">
    <property type="entry name" value="WH_DNA-bd_sf"/>
</dbReference>
<keyword evidence="6" id="KW-0862">Zinc</keyword>
<feature type="domain" description="G-protein coupled receptors family 1 profile" evidence="19">
    <location>
        <begin position="68"/>
        <end position="326"/>
    </location>
</feature>
<evidence type="ECO:0000256" key="3">
    <source>
        <dbReference type="ARBA" id="ARBA00010663"/>
    </source>
</evidence>
<evidence type="ECO:0000256" key="13">
    <source>
        <dbReference type="PROSITE-ProRule" id="PRU00175"/>
    </source>
</evidence>
<dbReference type="SUPFAM" id="SSF57850">
    <property type="entry name" value="RING/U-box"/>
    <property type="match status" value="1"/>
</dbReference>
<evidence type="ECO:0000256" key="6">
    <source>
        <dbReference type="ARBA" id="ARBA00022833"/>
    </source>
</evidence>